<keyword evidence="4" id="KW-0694">RNA-binding</keyword>
<accession>A0A1Y1IUC8</accession>
<dbReference type="GO" id="GO:0019843">
    <property type="term" value="F:rRNA binding"/>
    <property type="evidence" value="ECO:0007669"/>
    <property type="project" value="UniProtKB-KW"/>
</dbReference>
<evidence type="ECO:0000256" key="3">
    <source>
        <dbReference type="ARBA" id="ARBA00022730"/>
    </source>
</evidence>
<dbReference type="InterPro" id="IPR001892">
    <property type="entry name" value="Ribosomal_uS13"/>
</dbReference>
<dbReference type="GO" id="GO:0006412">
    <property type="term" value="P:translation"/>
    <property type="evidence" value="ECO:0007669"/>
    <property type="project" value="InterPro"/>
</dbReference>
<evidence type="ECO:0000256" key="5">
    <source>
        <dbReference type="ARBA" id="ARBA00022980"/>
    </source>
</evidence>
<evidence type="ECO:0000256" key="1">
    <source>
        <dbReference type="ARBA" id="ARBA00008080"/>
    </source>
</evidence>
<organism evidence="8 9">
    <name type="scientific">Klebsormidium nitens</name>
    <name type="common">Green alga</name>
    <name type="synonym">Ulothrix nitens</name>
    <dbReference type="NCBI Taxonomy" id="105231"/>
    <lineage>
        <taxon>Eukaryota</taxon>
        <taxon>Viridiplantae</taxon>
        <taxon>Streptophyta</taxon>
        <taxon>Klebsormidiophyceae</taxon>
        <taxon>Klebsormidiales</taxon>
        <taxon>Klebsormidiaceae</taxon>
        <taxon>Klebsormidium</taxon>
    </lineage>
</organism>
<reference evidence="8 9" key="1">
    <citation type="journal article" date="2014" name="Nat. Commun.">
        <title>Klebsormidium flaccidum genome reveals primary factors for plant terrestrial adaptation.</title>
        <authorList>
            <person name="Hori K."/>
            <person name="Maruyama F."/>
            <person name="Fujisawa T."/>
            <person name="Togashi T."/>
            <person name="Yamamoto N."/>
            <person name="Seo M."/>
            <person name="Sato S."/>
            <person name="Yamada T."/>
            <person name="Mori H."/>
            <person name="Tajima N."/>
            <person name="Moriyama T."/>
            <person name="Ikeuchi M."/>
            <person name="Watanabe M."/>
            <person name="Wada H."/>
            <person name="Kobayashi K."/>
            <person name="Saito M."/>
            <person name="Masuda T."/>
            <person name="Sasaki-Sekimoto Y."/>
            <person name="Mashiguchi K."/>
            <person name="Awai K."/>
            <person name="Shimojima M."/>
            <person name="Masuda S."/>
            <person name="Iwai M."/>
            <person name="Nobusawa T."/>
            <person name="Narise T."/>
            <person name="Kondo S."/>
            <person name="Saito H."/>
            <person name="Sato R."/>
            <person name="Murakawa M."/>
            <person name="Ihara Y."/>
            <person name="Oshima-Yamada Y."/>
            <person name="Ohtaka K."/>
            <person name="Satoh M."/>
            <person name="Sonobe K."/>
            <person name="Ishii M."/>
            <person name="Ohtani R."/>
            <person name="Kanamori-Sato M."/>
            <person name="Honoki R."/>
            <person name="Miyazaki D."/>
            <person name="Mochizuki H."/>
            <person name="Umetsu J."/>
            <person name="Higashi K."/>
            <person name="Shibata D."/>
            <person name="Kamiya Y."/>
            <person name="Sato N."/>
            <person name="Nakamura Y."/>
            <person name="Tabata S."/>
            <person name="Ida S."/>
            <person name="Kurokawa K."/>
            <person name="Ohta H."/>
        </authorList>
    </citation>
    <scope>NUCLEOTIDE SEQUENCE [LARGE SCALE GENOMIC DNA]</scope>
    <source>
        <strain evidence="8 9">NIES-2285</strain>
    </source>
</reference>
<dbReference type="OrthoDB" id="525520at2759"/>
<dbReference type="Proteomes" id="UP000054558">
    <property type="component" value="Unassembled WGS sequence"/>
</dbReference>
<dbReference type="NCBIfam" id="TIGR03631">
    <property type="entry name" value="uS13_bact"/>
    <property type="match status" value="1"/>
</dbReference>
<dbReference type="SUPFAM" id="SSF46946">
    <property type="entry name" value="S13-like H2TH domain"/>
    <property type="match status" value="1"/>
</dbReference>
<dbReference type="HAMAP" id="MF_01315">
    <property type="entry name" value="Ribosomal_uS13"/>
    <property type="match status" value="1"/>
</dbReference>
<evidence type="ECO:0000256" key="4">
    <source>
        <dbReference type="ARBA" id="ARBA00022884"/>
    </source>
</evidence>
<dbReference type="InterPro" id="IPR010979">
    <property type="entry name" value="Ribosomal_uS13-like_H2TH"/>
</dbReference>
<dbReference type="InterPro" id="IPR027437">
    <property type="entry name" value="Rbsml_uS13_C"/>
</dbReference>
<dbReference type="Gene3D" id="1.10.8.50">
    <property type="match status" value="1"/>
</dbReference>
<gene>
    <name evidence="8" type="ORF">KFL_008590050</name>
</gene>
<feature type="region of interest" description="Disordered" evidence="7">
    <location>
        <begin position="166"/>
        <end position="190"/>
    </location>
</feature>
<dbReference type="GO" id="GO:0015935">
    <property type="term" value="C:small ribosomal subunit"/>
    <property type="evidence" value="ECO:0000318"/>
    <property type="project" value="GO_Central"/>
</dbReference>
<evidence type="ECO:0000256" key="6">
    <source>
        <dbReference type="ARBA" id="ARBA00023274"/>
    </source>
</evidence>
<dbReference type="PANTHER" id="PTHR10871">
    <property type="entry name" value="30S RIBOSOMAL PROTEIN S13/40S RIBOSOMAL PROTEIN S18"/>
    <property type="match status" value="1"/>
</dbReference>
<protein>
    <submittedName>
        <fullName evidence="8">Mitochondrial or chloroplast ribosomal protein S13</fullName>
    </submittedName>
</protein>
<dbReference type="Gene3D" id="4.10.910.10">
    <property type="entry name" value="30s ribosomal protein s13, domain 2"/>
    <property type="match status" value="1"/>
</dbReference>
<evidence type="ECO:0000313" key="9">
    <source>
        <dbReference type="Proteomes" id="UP000054558"/>
    </source>
</evidence>
<proteinExistence type="inferred from homology"/>
<dbReference type="Pfam" id="PF00416">
    <property type="entry name" value="Ribosomal_S13"/>
    <property type="match status" value="1"/>
</dbReference>
<name>A0A1Y1IUC8_KLENI</name>
<comment type="subunit">
    <text evidence="2">Part of the 30S ribosomal subunit.</text>
</comment>
<evidence type="ECO:0000256" key="2">
    <source>
        <dbReference type="ARBA" id="ARBA00011458"/>
    </source>
</evidence>
<dbReference type="AlphaFoldDB" id="A0A1Y1IUC8"/>
<dbReference type="PROSITE" id="PS50159">
    <property type="entry name" value="RIBOSOMAL_S13_2"/>
    <property type="match status" value="1"/>
</dbReference>
<dbReference type="PANTHER" id="PTHR10871:SF1">
    <property type="entry name" value="SMALL RIBOSOMAL SUBUNIT PROTEIN US13M"/>
    <property type="match status" value="1"/>
</dbReference>
<dbReference type="STRING" id="105231.A0A1Y1IUC8"/>
<comment type="similarity">
    <text evidence="1">Belongs to the universal ribosomal protein uS13 family.</text>
</comment>
<keyword evidence="9" id="KW-1185">Reference proteome</keyword>
<dbReference type="InterPro" id="IPR019980">
    <property type="entry name" value="Ribosomal_uS13_bac-type"/>
</dbReference>
<keyword evidence="5 8" id="KW-0689">Ribosomal protein</keyword>
<keyword evidence="3" id="KW-0699">rRNA-binding</keyword>
<keyword evidence="6" id="KW-0687">Ribonucleoprotein</keyword>
<evidence type="ECO:0000256" key="7">
    <source>
        <dbReference type="SAM" id="MobiDB-lite"/>
    </source>
</evidence>
<dbReference type="EMBL" id="DF237808">
    <property type="protein sequence ID" value="GAQ91808.1"/>
    <property type="molecule type" value="Genomic_DNA"/>
</dbReference>
<dbReference type="FunFam" id="1.10.8.50:FF:000001">
    <property type="entry name" value="30S ribosomal protein S13"/>
    <property type="match status" value="1"/>
</dbReference>
<sequence>MAQTARALSNVTAGLSSLSLDTTRNAATVKSFCGLRATPVAFQRFGASGLKQSRQVAAPTRRPFGIRAARVAGVEIPNNKRIECALTYIYGVGDTTAKVILNDTGILNKRTRELSEEELSALRSEVEKYMVEGDLRRFTSLNIKRLKDIQCYRGRRHIMQLPCRGQKTKTNARTRRGKRMAIAGKKKAPR</sequence>
<dbReference type="GO" id="GO:0005739">
    <property type="term" value="C:mitochondrion"/>
    <property type="evidence" value="ECO:0000318"/>
    <property type="project" value="GO_Central"/>
</dbReference>
<dbReference type="GO" id="GO:0003735">
    <property type="term" value="F:structural constituent of ribosome"/>
    <property type="evidence" value="ECO:0007669"/>
    <property type="project" value="InterPro"/>
</dbReference>
<dbReference type="OMA" id="MNVKRLM"/>
<evidence type="ECO:0000313" key="8">
    <source>
        <dbReference type="EMBL" id="GAQ91808.1"/>
    </source>
</evidence>